<dbReference type="HOGENOM" id="CLU_021164_1_0_1"/>
<organism evidence="1 2">
    <name type="scientific">Paxillus rubicundulus Ve08.2h10</name>
    <dbReference type="NCBI Taxonomy" id="930991"/>
    <lineage>
        <taxon>Eukaryota</taxon>
        <taxon>Fungi</taxon>
        <taxon>Dikarya</taxon>
        <taxon>Basidiomycota</taxon>
        <taxon>Agaricomycotina</taxon>
        <taxon>Agaricomycetes</taxon>
        <taxon>Agaricomycetidae</taxon>
        <taxon>Boletales</taxon>
        <taxon>Paxilineae</taxon>
        <taxon>Paxillaceae</taxon>
        <taxon>Paxillus</taxon>
    </lineage>
</organism>
<proteinExistence type="predicted"/>
<dbReference type="Proteomes" id="UP000054538">
    <property type="component" value="Unassembled WGS sequence"/>
</dbReference>
<evidence type="ECO:0000313" key="1">
    <source>
        <dbReference type="EMBL" id="KIK93238.1"/>
    </source>
</evidence>
<protein>
    <recommendedName>
        <fullName evidence="3">F-box domain-containing protein</fullName>
    </recommendedName>
</protein>
<sequence length="582" mass="64460">MHPFFLIPELTLHTISFLAHDHPKGQYNASSRCPTNAREIARLAQTCKALSEPAIDILWKTQHSLAPLVMCLPQDAWYLGGSGKTICFTRDITSRDWATAAKYGNRIQAITHPKSFALPTLHDTVMAALLAPSTFAALFPMLHTLDYTVVSVSVPVIPLLTKILSSELWLTTAVPLTNLSVAFPRVTENGGVYELLEAIRVKVMRLEHLRIDSFAYTLKDPLEMKFREGELKYLKSLEMSWNILVSGESMRWVAGMGYLQELSLCMQRDVDVEFLVNGSSSRSCNGGRTFPSLVRLKVNAYTLRQCTALLSIVTSPALERISFSYDVQAPCTLLEGFFRQVQRTCENASAVSSPSSSSVSCPRPSHSISISLKHILGPYSSSSPPFLIYPSQTLSPLLSLPHVRALHLLGLGTLAMDDTFLKEAADAWGDCLEEFEVRGVPWGESDGWEERVETATLGGVGIFVTKCSKLERMRVAFDGRLLPEEGDEATSLGTDADTRGNDHDDATVHAADEGRQMASCFQVLNVRDSPIDDPESVAKFLRRVAPALKVIRVEGCVETCKRWKDVEERIRLQVSPQEGCHR</sequence>
<dbReference type="EMBL" id="KN825202">
    <property type="protein sequence ID" value="KIK93238.1"/>
    <property type="molecule type" value="Genomic_DNA"/>
</dbReference>
<dbReference type="STRING" id="930991.A0A0D0DN58"/>
<dbReference type="InParanoid" id="A0A0D0DN58"/>
<keyword evidence="2" id="KW-1185">Reference proteome</keyword>
<reference evidence="1 2" key="1">
    <citation type="submission" date="2014-04" db="EMBL/GenBank/DDBJ databases">
        <authorList>
            <consortium name="DOE Joint Genome Institute"/>
            <person name="Kuo A."/>
            <person name="Kohler A."/>
            <person name="Jargeat P."/>
            <person name="Nagy L.G."/>
            <person name="Floudas D."/>
            <person name="Copeland A."/>
            <person name="Barry K.W."/>
            <person name="Cichocki N."/>
            <person name="Veneault-Fourrey C."/>
            <person name="LaButti K."/>
            <person name="Lindquist E.A."/>
            <person name="Lipzen A."/>
            <person name="Lundell T."/>
            <person name="Morin E."/>
            <person name="Murat C."/>
            <person name="Sun H."/>
            <person name="Tunlid A."/>
            <person name="Henrissat B."/>
            <person name="Grigoriev I.V."/>
            <person name="Hibbett D.S."/>
            <person name="Martin F."/>
            <person name="Nordberg H.P."/>
            <person name="Cantor M.N."/>
            <person name="Hua S.X."/>
        </authorList>
    </citation>
    <scope>NUCLEOTIDE SEQUENCE [LARGE SCALE GENOMIC DNA]</scope>
    <source>
        <strain evidence="1 2">Ve08.2h10</strain>
    </source>
</reference>
<dbReference type="AlphaFoldDB" id="A0A0D0DN58"/>
<name>A0A0D0DN58_9AGAM</name>
<reference evidence="2" key="2">
    <citation type="submission" date="2015-01" db="EMBL/GenBank/DDBJ databases">
        <title>Evolutionary Origins and Diversification of the Mycorrhizal Mutualists.</title>
        <authorList>
            <consortium name="DOE Joint Genome Institute"/>
            <consortium name="Mycorrhizal Genomics Consortium"/>
            <person name="Kohler A."/>
            <person name="Kuo A."/>
            <person name="Nagy L.G."/>
            <person name="Floudas D."/>
            <person name="Copeland A."/>
            <person name="Barry K.W."/>
            <person name="Cichocki N."/>
            <person name="Veneault-Fourrey C."/>
            <person name="LaButti K."/>
            <person name="Lindquist E.A."/>
            <person name="Lipzen A."/>
            <person name="Lundell T."/>
            <person name="Morin E."/>
            <person name="Murat C."/>
            <person name="Riley R."/>
            <person name="Ohm R."/>
            <person name="Sun H."/>
            <person name="Tunlid A."/>
            <person name="Henrissat B."/>
            <person name="Grigoriev I.V."/>
            <person name="Hibbett D.S."/>
            <person name="Martin F."/>
        </authorList>
    </citation>
    <scope>NUCLEOTIDE SEQUENCE [LARGE SCALE GENOMIC DNA]</scope>
    <source>
        <strain evidence="2">Ve08.2h10</strain>
    </source>
</reference>
<evidence type="ECO:0008006" key="3">
    <source>
        <dbReference type="Google" id="ProtNLM"/>
    </source>
</evidence>
<accession>A0A0D0DN58</accession>
<gene>
    <name evidence="1" type="ORF">PAXRUDRAFT_829173</name>
</gene>
<dbReference type="OrthoDB" id="3543113at2759"/>
<evidence type="ECO:0000313" key="2">
    <source>
        <dbReference type="Proteomes" id="UP000054538"/>
    </source>
</evidence>